<dbReference type="GO" id="GO:0005524">
    <property type="term" value="F:ATP binding"/>
    <property type="evidence" value="ECO:0007669"/>
    <property type="project" value="UniProtKB-UniRule"/>
</dbReference>
<comment type="catalytic activity">
    <reaction evidence="8">
        <text>N(2)-formyl-N(1)-(5-phospho-beta-D-ribosyl)glycinamide + L-glutamine + ATP + H2O = 2-formamido-N(1)-(5-O-phospho-beta-D-ribosyl)acetamidine + L-glutamate + ADP + phosphate + H(+)</text>
        <dbReference type="Rhea" id="RHEA:17129"/>
        <dbReference type="ChEBI" id="CHEBI:15377"/>
        <dbReference type="ChEBI" id="CHEBI:15378"/>
        <dbReference type="ChEBI" id="CHEBI:29985"/>
        <dbReference type="ChEBI" id="CHEBI:30616"/>
        <dbReference type="ChEBI" id="CHEBI:43474"/>
        <dbReference type="ChEBI" id="CHEBI:58359"/>
        <dbReference type="ChEBI" id="CHEBI:147286"/>
        <dbReference type="ChEBI" id="CHEBI:147287"/>
        <dbReference type="ChEBI" id="CHEBI:456216"/>
        <dbReference type="EC" id="6.3.5.3"/>
    </reaction>
</comment>
<evidence type="ECO:0000313" key="13">
    <source>
        <dbReference type="Proteomes" id="UP000179352"/>
    </source>
</evidence>
<organism evidence="12 13">
    <name type="scientific">Candidatus Nomurabacteria bacterium RIFCSPLOWO2_01_FULL_39_17</name>
    <dbReference type="NCBI Taxonomy" id="1801770"/>
    <lineage>
        <taxon>Bacteria</taxon>
        <taxon>Candidatus Nomuraibacteriota</taxon>
    </lineage>
</organism>
<comment type="pathway">
    <text evidence="8">Purine metabolism; IMP biosynthesis via de novo pathway; 5-amino-1-(5-phospho-D-ribosyl)imidazole from N(2)-formyl-N(1)-(5-phospho-D-ribosyl)glycinamide: step 1/2.</text>
</comment>
<evidence type="ECO:0000256" key="3">
    <source>
        <dbReference type="ARBA" id="ARBA00022723"/>
    </source>
</evidence>
<feature type="binding site" evidence="8">
    <location>
        <position position="329"/>
    </location>
    <ligand>
        <name>substrate</name>
    </ligand>
</feature>
<dbReference type="InterPro" id="IPR016188">
    <property type="entry name" value="PurM-like_N"/>
</dbReference>
<accession>A0A1F6WV68</accession>
<feature type="domain" description="PurM-like C-terminal" evidence="10">
    <location>
        <begin position="816"/>
        <end position="962"/>
    </location>
</feature>
<dbReference type="Gene3D" id="1.10.8.750">
    <property type="entry name" value="Phosphoribosylformylglycinamidine synthase, linker domain"/>
    <property type="match status" value="1"/>
</dbReference>
<evidence type="ECO:0000259" key="9">
    <source>
        <dbReference type="Pfam" id="PF00586"/>
    </source>
</evidence>
<dbReference type="UniPathway" id="UPA00074">
    <property type="reaction ID" value="UER00128"/>
</dbReference>
<dbReference type="Proteomes" id="UP000179352">
    <property type="component" value="Unassembled WGS sequence"/>
</dbReference>
<comment type="caution">
    <text evidence="8">Lacks conserved residue(s) required for the propagation of feature annotation.</text>
</comment>
<feature type="domain" description="PurM-like C-terminal" evidence="10">
    <location>
        <begin position="433"/>
        <end position="586"/>
    </location>
</feature>
<dbReference type="SUPFAM" id="SSF55326">
    <property type="entry name" value="PurM N-terminal domain-like"/>
    <property type="match status" value="2"/>
</dbReference>
<dbReference type="CDD" id="cd02203">
    <property type="entry name" value="PurL_repeat1"/>
    <property type="match status" value="1"/>
</dbReference>
<feature type="active site" evidence="8">
    <location>
        <position position="243"/>
    </location>
</feature>
<proteinExistence type="inferred from homology"/>
<keyword evidence="5 8" id="KW-0658">Purine biosynthesis</keyword>
<dbReference type="InterPro" id="IPR036604">
    <property type="entry name" value="PurS-like_sf"/>
</dbReference>
<dbReference type="InterPro" id="IPR041609">
    <property type="entry name" value="PurL_linker"/>
</dbReference>
<evidence type="ECO:0000256" key="6">
    <source>
        <dbReference type="ARBA" id="ARBA00022840"/>
    </source>
</evidence>
<keyword evidence="7 8" id="KW-0460">Magnesium</keyword>
<evidence type="ECO:0000259" key="11">
    <source>
        <dbReference type="Pfam" id="PF18072"/>
    </source>
</evidence>
<dbReference type="Pfam" id="PF02769">
    <property type="entry name" value="AIRS_C"/>
    <property type="match status" value="2"/>
</dbReference>
<evidence type="ECO:0000256" key="4">
    <source>
        <dbReference type="ARBA" id="ARBA00022741"/>
    </source>
</evidence>
<dbReference type="PANTHER" id="PTHR43555">
    <property type="entry name" value="PHOSPHORIBOSYLFORMYLGLYCINAMIDINE SYNTHASE SUBUNIT PURL"/>
    <property type="match status" value="1"/>
</dbReference>
<keyword evidence="4 8" id="KW-0547">Nucleotide-binding</keyword>
<dbReference type="Gene3D" id="3.30.1280.10">
    <property type="entry name" value="Phosphoribosylformylglycinamidine synthase subunit PurS"/>
    <property type="match status" value="1"/>
</dbReference>
<evidence type="ECO:0000313" key="12">
    <source>
        <dbReference type="EMBL" id="OGI85771.1"/>
    </source>
</evidence>
<protein>
    <recommendedName>
        <fullName evidence="8">Phosphoribosylformylglycinamidine synthase subunit PurL</fullName>
        <shortName evidence="8">FGAM synthase</shortName>
        <ecNumber evidence="8">6.3.5.3</ecNumber>
    </recommendedName>
    <alternativeName>
        <fullName evidence="8">Formylglycinamide ribonucleotide amidotransferase subunit II</fullName>
        <shortName evidence="8">FGAR amidotransferase II</shortName>
        <shortName evidence="8">FGAR-AT II</shortName>
    </alternativeName>
    <alternativeName>
        <fullName evidence="8">Glutamine amidotransferase PurL</fullName>
    </alternativeName>
    <alternativeName>
        <fullName evidence="8">Phosphoribosylformylglycinamidine synthase subunit II</fullName>
    </alternativeName>
</protein>
<dbReference type="AlphaFoldDB" id="A0A1F6WV68"/>
<feature type="binding site" evidence="8">
    <location>
        <position position="304"/>
    </location>
    <ligand>
        <name>ATP</name>
        <dbReference type="ChEBI" id="CHEBI:30616"/>
    </ligand>
</feature>
<feature type="domain" description="PurM-like N-terminal" evidence="9">
    <location>
        <begin position="676"/>
        <end position="772"/>
    </location>
</feature>
<evidence type="ECO:0000256" key="1">
    <source>
        <dbReference type="ARBA" id="ARBA00022490"/>
    </source>
</evidence>
<feature type="binding site" evidence="8">
    <location>
        <position position="470"/>
    </location>
    <ligand>
        <name>substrate</name>
    </ligand>
</feature>
<dbReference type="PANTHER" id="PTHR43555:SF1">
    <property type="entry name" value="PHOSPHORIBOSYLFORMYLGLYCINAMIDINE SYNTHASE SUBUNIT PURL"/>
    <property type="match status" value="1"/>
</dbReference>
<dbReference type="Gene3D" id="3.90.650.10">
    <property type="entry name" value="PurM-like C-terminal domain"/>
    <property type="match status" value="2"/>
</dbReference>
<feature type="binding site" evidence="8">
    <location>
        <position position="330"/>
    </location>
    <ligand>
        <name>Mg(2+)</name>
        <dbReference type="ChEBI" id="CHEBI:18420"/>
        <label>2</label>
    </ligand>
</feature>
<feature type="binding site" evidence="8">
    <location>
        <begin position="542"/>
        <end position="544"/>
    </location>
    <ligand>
        <name>substrate</name>
    </ligand>
</feature>
<feature type="domain" description="Phosphoribosylformylglycinamidine synthase linker" evidence="11">
    <location>
        <begin position="205"/>
        <end position="246"/>
    </location>
</feature>
<keyword evidence="2 8" id="KW-0436">Ligase</keyword>
<feature type="binding site" evidence="8">
    <location>
        <position position="499"/>
    </location>
    <ligand>
        <name>Mg(2+)</name>
        <dbReference type="ChEBI" id="CHEBI:18420"/>
        <label>2</label>
    </ligand>
</feature>
<dbReference type="GO" id="GO:0005737">
    <property type="term" value="C:cytoplasm"/>
    <property type="evidence" value="ECO:0007669"/>
    <property type="project" value="UniProtKB-SubCell"/>
</dbReference>
<dbReference type="InterPro" id="IPR010918">
    <property type="entry name" value="PurM-like_C_dom"/>
</dbReference>
<feature type="binding site" evidence="8">
    <location>
        <position position="306"/>
    </location>
    <ligand>
        <name>Mg(2+)</name>
        <dbReference type="ChEBI" id="CHEBI:18420"/>
        <label>1</label>
    </ligand>
</feature>
<feature type="domain" description="PurM-like N-terminal" evidence="9">
    <location>
        <begin position="293"/>
        <end position="418"/>
    </location>
</feature>
<gene>
    <name evidence="8" type="primary">purL</name>
    <name evidence="12" type="ORF">A3A01_00550</name>
</gene>
<name>A0A1F6WV68_9BACT</name>
<dbReference type="GO" id="GO:0000287">
    <property type="term" value="F:magnesium ion binding"/>
    <property type="evidence" value="ECO:0007669"/>
    <property type="project" value="UniProtKB-UniRule"/>
</dbReference>
<evidence type="ECO:0000256" key="2">
    <source>
        <dbReference type="ARBA" id="ARBA00022598"/>
    </source>
</evidence>
<dbReference type="EMBL" id="MFUU01000018">
    <property type="protein sequence ID" value="OGI85771.1"/>
    <property type="molecule type" value="Genomic_DNA"/>
</dbReference>
<evidence type="ECO:0000256" key="7">
    <source>
        <dbReference type="ARBA" id="ARBA00022842"/>
    </source>
</evidence>
<reference evidence="12 13" key="1">
    <citation type="journal article" date="2016" name="Nat. Commun.">
        <title>Thousands of microbial genomes shed light on interconnected biogeochemical processes in an aquifer system.</title>
        <authorList>
            <person name="Anantharaman K."/>
            <person name="Brown C.T."/>
            <person name="Hug L.A."/>
            <person name="Sharon I."/>
            <person name="Castelle C.J."/>
            <person name="Probst A.J."/>
            <person name="Thomas B.C."/>
            <person name="Singh A."/>
            <person name="Wilkins M.J."/>
            <person name="Karaoz U."/>
            <person name="Brodie E.L."/>
            <person name="Williams K.H."/>
            <person name="Hubbard S.S."/>
            <person name="Banfield J.F."/>
        </authorList>
    </citation>
    <scope>NUCLEOTIDE SEQUENCE [LARGE SCALE GENOMIC DNA]</scope>
</reference>
<dbReference type="InterPro" id="IPR036676">
    <property type="entry name" value="PurM-like_C_sf"/>
</dbReference>
<feature type="binding site" evidence="8">
    <location>
        <position position="768"/>
    </location>
    <ligand>
        <name>ATP</name>
        <dbReference type="ChEBI" id="CHEBI:30616"/>
    </ligand>
</feature>
<evidence type="ECO:0000259" key="10">
    <source>
        <dbReference type="Pfam" id="PF02769"/>
    </source>
</evidence>
<dbReference type="Pfam" id="PF18072">
    <property type="entry name" value="FGAR-AT_linker"/>
    <property type="match status" value="1"/>
</dbReference>
<dbReference type="GO" id="GO:0006189">
    <property type="term" value="P:'de novo' IMP biosynthetic process"/>
    <property type="evidence" value="ECO:0007669"/>
    <property type="project" value="UniProtKB-UniRule"/>
</dbReference>
<evidence type="ECO:0000256" key="8">
    <source>
        <dbReference type="HAMAP-Rule" id="MF_00420"/>
    </source>
</evidence>
<evidence type="ECO:0000256" key="5">
    <source>
        <dbReference type="ARBA" id="ARBA00022755"/>
    </source>
</evidence>
<dbReference type="Gene3D" id="3.30.1330.10">
    <property type="entry name" value="PurM-like, N-terminal domain"/>
    <property type="match status" value="2"/>
</dbReference>
<keyword evidence="3 8" id="KW-0479">Metal-binding</keyword>
<dbReference type="InterPro" id="IPR036921">
    <property type="entry name" value="PurM-like_N_sf"/>
</dbReference>
<dbReference type="GO" id="GO:0004642">
    <property type="term" value="F:phosphoribosylformylglycinamidine synthase activity"/>
    <property type="evidence" value="ECO:0007669"/>
    <property type="project" value="UniProtKB-UniRule"/>
</dbReference>
<feature type="active site" description="Proton acceptor" evidence="8">
    <location>
        <position position="308"/>
    </location>
</feature>
<comment type="caution">
    <text evidence="12">The sequence shown here is derived from an EMBL/GenBank/DDBJ whole genome shotgun (WGS) entry which is preliminary data.</text>
</comment>
<keyword evidence="1 8" id="KW-0963">Cytoplasm</keyword>
<dbReference type="InterPro" id="IPR010074">
    <property type="entry name" value="PRibForGlyAmidine_synth_PurL"/>
</dbReference>
<dbReference type="STRING" id="1801770.A3A01_00550"/>
<dbReference type="Pfam" id="PF00586">
    <property type="entry name" value="AIRS"/>
    <property type="match status" value="2"/>
</dbReference>
<comment type="subunit">
    <text evidence="8">Monomer. Part of the FGAM synthase complex composed of 1 PurL, 1 PurQ and 2 PurS subunits.</text>
</comment>
<sequence>MISRVYVKPKGLDNRARLYLNGWSGLVPKNTKLQILDSYKIKRNLKSKDLEKIANFLTNPILEEFSINKLPSSIENFTYAVEIGYLPGVTDNVGHTVKETITDLLHLKNNSNLEVYTSKVFLISGNIKLDAVKKVASSLHNPLIESSFIASAKEIKKGLPLKAPTVILKKNIPVIKVPLLDLFEEELIKIGREGIKEEKGNTRRGPLALDLPSMKAIQTYFAKLKRDPTDIELESLAQTWSEHCKHTIFANPIDNIKDGLYKTYIKGATNLIRKKKGKRDFCVSVFSDNSGGIIFDKNYLVTHKVETHNSPSALDPFGGAITGIVGVNRDTIGFGLGAKPVANVYGFCFGNPADEQIFFKNKNLTQPMLPPKRIMDGVIKGINVGGNCSGIPTLSGFMKFDDRYRAKPLVFAGTVGLIPRKINGHPSHIKSAKAGDYIVMVGGRVGLDGIHGATFSSVVMDSNSPATAVQIGDPITQKKLSDAVVKEARDMNLYNSITDNGAGGLSCSVAEMAKECGGARVNLEKVPLKYPGLRPWEIWISESQERMTLSVPKKKWKTFQRLMQGRGVEATTIGEFTNTPHCVVSYKGKKIMDIDMEFLHNGLPKQYLTTIPYSYTYAEPELPRELSRTKVLENLLGTLNINSFAFVSQQYDHEVQAGSVLKSLSGRGRINTDTQVFRPVLSSNKGVILSSATYPSYSDINTYHMASCALDTAVRNIVASGGKLSHLAILDNFCWSSSHEKKRLAELVDSVKACYDYAVGYGTPFISGKDSMFNNFRGYNGKGKEVAIAIPPTLLISAIGVMSDIYKVVSPEFKNTGDIIYLLGETNNELGASEYYKLLAEKQGNNALGNSVPKVNLKDNLKVYKMLEKAIQEELLSSSLSVTSGGLAIALAKACVGGMLGCDVSVKNLSGNSILIDAKLFSESQGRVLVSVSLKNIKAFEKVTRGVSCAKLGKVTKEKITITDKRKVVKTTVKKLHTIYHKFSDSMK</sequence>
<keyword evidence="6 8" id="KW-0067">ATP-binding</keyword>
<comment type="function">
    <text evidence="8">Part of the phosphoribosylformylglycinamidine synthase complex involved in the purines biosynthetic pathway. Catalyzes the ATP-dependent conversion of formylglycinamide ribonucleotide (FGAR) and glutamine to yield formylglycinamidine ribonucleotide (FGAM) and glutamate. The FGAM synthase complex is composed of three subunits. PurQ produces an ammonia molecule by converting glutamine to glutamate. PurL transfers the ammonia molecule to FGAR to form FGAM in an ATP-dependent manner. PurS interacts with PurQ and PurL and is thought to assist in the transfer of the ammonia molecule from PurQ to PurL.</text>
</comment>
<comment type="similarity">
    <text evidence="8">Belongs to the FGAMS family.</text>
</comment>
<dbReference type="CDD" id="cd02204">
    <property type="entry name" value="PurL_repeat2"/>
    <property type="match status" value="1"/>
</dbReference>
<feature type="binding site" evidence="8">
    <location>
        <position position="771"/>
    </location>
    <ligand>
        <name>substrate</name>
    </ligand>
</feature>
<dbReference type="EC" id="6.3.5.3" evidence="8"/>
<dbReference type="SUPFAM" id="SSF56042">
    <property type="entry name" value="PurM C-terminal domain-like"/>
    <property type="match status" value="2"/>
</dbReference>
<feature type="binding site" evidence="8">
    <location>
        <position position="731"/>
    </location>
    <ligand>
        <name>ATP</name>
        <dbReference type="ChEBI" id="CHEBI:30616"/>
    </ligand>
</feature>
<comment type="subcellular location">
    <subcellularLocation>
        <location evidence="8">Cytoplasm</location>
    </subcellularLocation>
</comment>
<dbReference type="HAMAP" id="MF_00420">
    <property type="entry name" value="PurL_2"/>
    <property type="match status" value="1"/>
</dbReference>